<comment type="caution">
    <text evidence="4">The sequence shown here is derived from an EMBL/GenBank/DDBJ whole genome shotgun (WGS) entry which is preliminary data.</text>
</comment>
<dbReference type="InterPro" id="IPR036457">
    <property type="entry name" value="PPM-type-like_dom_sf"/>
</dbReference>
<accession>A0A371PCJ6</accession>
<feature type="region of interest" description="Disordered" evidence="1">
    <location>
        <begin position="258"/>
        <end position="296"/>
    </location>
</feature>
<keyword evidence="2" id="KW-0472">Membrane</keyword>
<feature type="transmembrane region" description="Helical" evidence="2">
    <location>
        <begin position="304"/>
        <end position="326"/>
    </location>
</feature>
<dbReference type="EMBL" id="QUBR01000001">
    <property type="protein sequence ID" value="REK73100.1"/>
    <property type="molecule type" value="Genomic_DNA"/>
</dbReference>
<gene>
    <name evidence="4" type="ORF">DX116_05840</name>
</gene>
<reference evidence="4 5" key="1">
    <citation type="submission" date="2018-08" db="EMBL/GenBank/DDBJ databases">
        <title>Aeromicrobium sp. M2KJ-4, whole genome shotgun sequence.</title>
        <authorList>
            <person name="Tuo L."/>
        </authorList>
    </citation>
    <scope>NUCLEOTIDE SEQUENCE [LARGE SCALE GENOMIC DNA]</scope>
    <source>
        <strain evidence="4 5">M2KJ-4</strain>
    </source>
</reference>
<protein>
    <submittedName>
        <fullName evidence="4">Serine/threonine-protein phosphatase</fullName>
    </submittedName>
</protein>
<dbReference type="Gene3D" id="3.60.40.10">
    <property type="entry name" value="PPM-type phosphatase domain"/>
    <property type="match status" value="1"/>
</dbReference>
<dbReference type="PROSITE" id="PS51746">
    <property type="entry name" value="PPM_2"/>
    <property type="match status" value="1"/>
</dbReference>
<keyword evidence="5" id="KW-1185">Reference proteome</keyword>
<dbReference type="InterPro" id="IPR001932">
    <property type="entry name" value="PPM-type_phosphatase-like_dom"/>
</dbReference>
<dbReference type="Pfam" id="PF13672">
    <property type="entry name" value="PP2C_2"/>
    <property type="match status" value="1"/>
</dbReference>
<dbReference type="SUPFAM" id="SSF81606">
    <property type="entry name" value="PP2C-like"/>
    <property type="match status" value="1"/>
</dbReference>
<evidence type="ECO:0000313" key="5">
    <source>
        <dbReference type="Proteomes" id="UP000265581"/>
    </source>
</evidence>
<feature type="compositionally biased region" description="Low complexity" evidence="1">
    <location>
        <begin position="422"/>
        <end position="437"/>
    </location>
</feature>
<keyword evidence="2" id="KW-0812">Transmembrane</keyword>
<evidence type="ECO:0000256" key="1">
    <source>
        <dbReference type="SAM" id="MobiDB-lite"/>
    </source>
</evidence>
<dbReference type="OrthoDB" id="9801841at2"/>
<proteinExistence type="predicted"/>
<dbReference type="AlphaFoldDB" id="A0A371PCJ6"/>
<dbReference type="RefSeq" id="WP_119703215.1">
    <property type="nucleotide sequence ID" value="NZ_JBHSOI010000001.1"/>
</dbReference>
<evidence type="ECO:0000256" key="2">
    <source>
        <dbReference type="SAM" id="Phobius"/>
    </source>
</evidence>
<dbReference type="SMART" id="SM00332">
    <property type="entry name" value="PP2Cc"/>
    <property type="match status" value="1"/>
</dbReference>
<evidence type="ECO:0000259" key="3">
    <source>
        <dbReference type="PROSITE" id="PS51746"/>
    </source>
</evidence>
<dbReference type="Proteomes" id="UP000265581">
    <property type="component" value="Unassembled WGS sequence"/>
</dbReference>
<feature type="region of interest" description="Disordered" evidence="1">
    <location>
        <begin position="398"/>
        <end position="437"/>
    </location>
</feature>
<organism evidence="4 5">
    <name type="scientific">Aeromicrobium endophyticum</name>
    <dbReference type="NCBI Taxonomy" id="2292704"/>
    <lineage>
        <taxon>Bacteria</taxon>
        <taxon>Bacillati</taxon>
        <taxon>Actinomycetota</taxon>
        <taxon>Actinomycetes</taxon>
        <taxon>Propionibacteriales</taxon>
        <taxon>Nocardioidaceae</taxon>
        <taxon>Aeromicrobium</taxon>
    </lineage>
</organism>
<evidence type="ECO:0000313" key="4">
    <source>
        <dbReference type="EMBL" id="REK73100.1"/>
    </source>
</evidence>
<feature type="domain" description="PPM-type phosphatase" evidence="3">
    <location>
        <begin position="7"/>
        <end position="236"/>
    </location>
</feature>
<name>A0A371PCJ6_9ACTN</name>
<sequence length="437" mass="46560">MTALTYRYVALTDTGLRRADNEDSGYASDRLLVIADGMGGAAAGEIASSETLHVIRQLDRELEADAIDELDAAVIDANQRLADIIARDPAVEGMGTTLDALLWDGEKFAFAHIGDSRVYRLRGGDLQQLSTDHTFVQSLIDEGRISKAEARTHPHRSLILRAMLGRDDNGADLSWVQPVLGDRYLLCSDGLSDMVEDPAIARALGAETIDVAATELIRLALEGGGVDNVTVVIAEFVAQDAEPDEHLACADGQPQLVGAAASQDRPRAGAAASGPDTKVSGKRAQAPDPEELRYAPRPPSRRRWVRWTIGIVVLGAILAGVGAVAYKWSQTQYYVSDDNGKVVVFRGVQADIPGLTLSHVDETTDIALASLTDFQRREIEDGIEASSKADALQTIKELDVIPTTPAPTTPSSPAPTTPAPDPAATSPSTATPAVWTR</sequence>
<keyword evidence="2" id="KW-1133">Transmembrane helix</keyword>
<dbReference type="SMART" id="SM00331">
    <property type="entry name" value="PP2C_SIG"/>
    <property type="match status" value="1"/>
</dbReference>
<feature type="compositionally biased region" description="Pro residues" evidence="1">
    <location>
        <begin position="404"/>
        <end position="421"/>
    </location>
</feature>
<dbReference type="CDD" id="cd00143">
    <property type="entry name" value="PP2Cc"/>
    <property type="match status" value="1"/>
</dbReference>